<dbReference type="GeneID" id="5482456"/>
<reference evidence="2" key="1">
    <citation type="journal article" date="2011" name="PLoS Genet.">
        <title>Genomic analysis of the necrotrophic fungal pathogens Sclerotinia sclerotiorum and Botrytis cinerea.</title>
        <authorList>
            <person name="Amselem J."/>
            <person name="Cuomo C.A."/>
            <person name="van Kan J.A."/>
            <person name="Viaud M."/>
            <person name="Benito E.P."/>
            <person name="Couloux A."/>
            <person name="Coutinho P.M."/>
            <person name="de Vries R.P."/>
            <person name="Dyer P.S."/>
            <person name="Fillinger S."/>
            <person name="Fournier E."/>
            <person name="Gout L."/>
            <person name="Hahn M."/>
            <person name="Kohn L."/>
            <person name="Lapalu N."/>
            <person name="Plummer K.M."/>
            <person name="Pradier J.M."/>
            <person name="Quevillon E."/>
            <person name="Sharon A."/>
            <person name="Simon A."/>
            <person name="ten Have A."/>
            <person name="Tudzynski B."/>
            <person name="Tudzynski P."/>
            <person name="Wincker P."/>
            <person name="Andrew M."/>
            <person name="Anthouard V."/>
            <person name="Beever R.E."/>
            <person name="Beffa R."/>
            <person name="Benoit I."/>
            <person name="Bouzid O."/>
            <person name="Brault B."/>
            <person name="Chen Z."/>
            <person name="Choquer M."/>
            <person name="Collemare J."/>
            <person name="Cotton P."/>
            <person name="Danchin E.G."/>
            <person name="Da Silva C."/>
            <person name="Gautier A."/>
            <person name="Giraud C."/>
            <person name="Giraud T."/>
            <person name="Gonzalez C."/>
            <person name="Grossetete S."/>
            <person name="Guldener U."/>
            <person name="Henrissat B."/>
            <person name="Howlett B.J."/>
            <person name="Kodira C."/>
            <person name="Kretschmer M."/>
            <person name="Lappartient A."/>
            <person name="Leroch M."/>
            <person name="Levis C."/>
            <person name="Mauceli E."/>
            <person name="Neuveglise C."/>
            <person name="Oeser B."/>
            <person name="Pearson M."/>
            <person name="Poulain J."/>
            <person name="Poussereau N."/>
            <person name="Quesneville H."/>
            <person name="Rascle C."/>
            <person name="Schumacher J."/>
            <person name="Segurens B."/>
            <person name="Sexton A."/>
            <person name="Silva E."/>
            <person name="Sirven C."/>
            <person name="Soanes D.M."/>
            <person name="Talbot N.J."/>
            <person name="Templeton M."/>
            <person name="Yandava C."/>
            <person name="Yarden O."/>
            <person name="Zeng Q."/>
            <person name="Rollins J.A."/>
            <person name="Lebrun M.H."/>
            <person name="Dickman M."/>
        </authorList>
    </citation>
    <scope>NUCLEOTIDE SEQUENCE [LARGE SCALE GENOMIC DNA]</scope>
    <source>
        <strain evidence="2">ATCC 18683 / 1980 / Ss-1</strain>
    </source>
</reference>
<dbReference type="KEGG" id="ssl:SS1G_12941"/>
<dbReference type="EMBL" id="CH476642">
    <property type="protein sequence ID" value="EDN98084.1"/>
    <property type="molecule type" value="Genomic_DNA"/>
</dbReference>
<proteinExistence type="predicted"/>
<keyword evidence="2" id="KW-1185">Reference proteome</keyword>
<gene>
    <name evidence="1" type="ORF">SS1G_12941</name>
</gene>
<name>A7F5R3_SCLS1</name>
<dbReference type="Proteomes" id="UP000001312">
    <property type="component" value="Unassembled WGS sequence"/>
</dbReference>
<protein>
    <submittedName>
        <fullName evidence="1">Uncharacterized protein</fullName>
    </submittedName>
</protein>
<dbReference type="AlphaFoldDB" id="A7F5R3"/>
<sequence>MAIWTSQRYMDILSHCQSTCRDRYLPVYLVVEDIRLIALHEGESRKIISMED</sequence>
<organism evidence="1 2">
    <name type="scientific">Sclerotinia sclerotiorum (strain ATCC 18683 / 1980 / Ss-1)</name>
    <name type="common">White mold</name>
    <name type="synonym">Whetzelinia sclerotiorum</name>
    <dbReference type="NCBI Taxonomy" id="665079"/>
    <lineage>
        <taxon>Eukaryota</taxon>
        <taxon>Fungi</taxon>
        <taxon>Dikarya</taxon>
        <taxon>Ascomycota</taxon>
        <taxon>Pezizomycotina</taxon>
        <taxon>Leotiomycetes</taxon>
        <taxon>Helotiales</taxon>
        <taxon>Sclerotiniaceae</taxon>
        <taxon>Sclerotinia</taxon>
    </lineage>
</organism>
<dbReference type="InParanoid" id="A7F5R3"/>
<evidence type="ECO:0000313" key="2">
    <source>
        <dbReference type="Proteomes" id="UP000001312"/>
    </source>
</evidence>
<evidence type="ECO:0000313" key="1">
    <source>
        <dbReference type="EMBL" id="EDN98084.1"/>
    </source>
</evidence>
<dbReference type="RefSeq" id="XP_001586363.1">
    <property type="nucleotide sequence ID" value="XM_001586313.1"/>
</dbReference>
<accession>A7F5R3</accession>